<dbReference type="AlphaFoldDB" id="A0A699L3R9"/>
<evidence type="ECO:0000256" key="1">
    <source>
        <dbReference type="SAM" id="Coils"/>
    </source>
</evidence>
<feature type="non-terminal residue" evidence="2">
    <location>
        <position position="1"/>
    </location>
</feature>
<sequence>KDVPIAVLTRSGLMSLNAARPVSTVVPQTTVKSPRPVKHVVNKAHSPIRRPINHRSSTKNSNFNQKVTAVKVNKGNPQQALNVKGVIDNGCSRHMTGNISFLSDFKEFNREYVAFGGNPKGGLESIEARLVVYQQNENVFEEDIKLLKLNVMLRDNALVELRKIFEKAKKERDDLKLTLEKFQTSSKNLKKLLESQATDKTGLEYDSQVFNCEELHRYESDDSVPSSLMNDRYKSGEGLHAVPPPYTGTFMPSNLIWSFMMPLMLVR</sequence>
<accession>A0A699L3R9</accession>
<evidence type="ECO:0000313" key="2">
    <source>
        <dbReference type="EMBL" id="GFB24819.1"/>
    </source>
</evidence>
<protein>
    <submittedName>
        <fullName evidence="2">Uncharacterized protein</fullName>
    </submittedName>
</protein>
<keyword evidence="1" id="KW-0175">Coiled coil</keyword>
<name>A0A699L3R9_TANCI</name>
<organism evidence="2">
    <name type="scientific">Tanacetum cinerariifolium</name>
    <name type="common">Dalmatian daisy</name>
    <name type="synonym">Chrysanthemum cinerariifolium</name>
    <dbReference type="NCBI Taxonomy" id="118510"/>
    <lineage>
        <taxon>Eukaryota</taxon>
        <taxon>Viridiplantae</taxon>
        <taxon>Streptophyta</taxon>
        <taxon>Embryophyta</taxon>
        <taxon>Tracheophyta</taxon>
        <taxon>Spermatophyta</taxon>
        <taxon>Magnoliopsida</taxon>
        <taxon>eudicotyledons</taxon>
        <taxon>Gunneridae</taxon>
        <taxon>Pentapetalae</taxon>
        <taxon>asterids</taxon>
        <taxon>campanulids</taxon>
        <taxon>Asterales</taxon>
        <taxon>Asteraceae</taxon>
        <taxon>Asteroideae</taxon>
        <taxon>Anthemideae</taxon>
        <taxon>Anthemidinae</taxon>
        <taxon>Tanacetum</taxon>
    </lineage>
</organism>
<feature type="coiled-coil region" evidence="1">
    <location>
        <begin position="158"/>
        <end position="185"/>
    </location>
</feature>
<gene>
    <name evidence="2" type="ORF">Tci_696790</name>
</gene>
<proteinExistence type="predicted"/>
<dbReference type="EMBL" id="BKCJ010584730">
    <property type="protein sequence ID" value="GFB24819.1"/>
    <property type="molecule type" value="Genomic_DNA"/>
</dbReference>
<reference evidence="2" key="1">
    <citation type="journal article" date="2019" name="Sci. Rep.">
        <title>Draft genome of Tanacetum cinerariifolium, the natural source of mosquito coil.</title>
        <authorList>
            <person name="Yamashiro T."/>
            <person name="Shiraishi A."/>
            <person name="Satake H."/>
            <person name="Nakayama K."/>
        </authorList>
    </citation>
    <scope>NUCLEOTIDE SEQUENCE</scope>
</reference>
<comment type="caution">
    <text evidence="2">The sequence shown here is derived from an EMBL/GenBank/DDBJ whole genome shotgun (WGS) entry which is preliminary data.</text>
</comment>